<name>A0A328D827_9ASTE</name>
<feature type="region of interest" description="Disordered" evidence="1">
    <location>
        <begin position="1"/>
        <end position="36"/>
    </location>
</feature>
<feature type="compositionally biased region" description="Polar residues" evidence="1">
    <location>
        <begin position="22"/>
        <end position="33"/>
    </location>
</feature>
<evidence type="ECO:0000256" key="1">
    <source>
        <dbReference type="SAM" id="MobiDB-lite"/>
    </source>
</evidence>
<protein>
    <submittedName>
        <fullName evidence="2">Uncharacterized protein</fullName>
    </submittedName>
</protein>
<sequence>MASGTRCASSTLTFPSTPPSSMKTSQLSQLKSETSLEKRRLRTRVDALQDNVARARDVFKNVIEGTNN</sequence>
<proteinExistence type="predicted"/>
<feature type="compositionally biased region" description="Low complexity" evidence="1">
    <location>
        <begin position="9"/>
        <end position="21"/>
    </location>
</feature>
<reference evidence="2 3" key="1">
    <citation type="submission" date="2018-06" db="EMBL/GenBank/DDBJ databases">
        <title>The Genome of Cuscuta australis (Dodder) Provides Insight into the Evolution of Plant Parasitism.</title>
        <authorList>
            <person name="Liu H."/>
        </authorList>
    </citation>
    <scope>NUCLEOTIDE SEQUENCE [LARGE SCALE GENOMIC DNA]</scope>
    <source>
        <strain evidence="3">cv. Yunnan</strain>
        <tissue evidence="2">Vines</tissue>
    </source>
</reference>
<dbReference type="AlphaFoldDB" id="A0A328D827"/>
<dbReference type="EMBL" id="NQVE01000186">
    <property type="protein sequence ID" value="RAL41584.1"/>
    <property type="molecule type" value="Genomic_DNA"/>
</dbReference>
<organism evidence="2 3">
    <name type="scientific">Cuscuta australis</name>
    <dbReference type="NCBI Taxonomy" id="267555"/>
    <lineage>
        <taxon>Eukaryota</taxon>
        <taxon>Viridiplantae</taxon>
        <taxon>Streptophyta</taxon>
        <taxon>Embryophyta</taxon>
        <taxon>Tracheophyta</taxon>
        <taxon>Spermatophyta</taxon>
        <taxon>Magnoliopsida</taxon>
        <taxon>eudicotyledons</taxon>
        <taxon>Gunneridae</taxon>
        <taxon>Pentapetalae</taxon>
        <taxon>asterids</taxon>
        <taxon>lamiids</taxon>
        <taxon>Solanales</taxon>
        <taxon>Convolvulaceae</taxon>
        <taxon>Cuscuteae</taxon>
        <taxon>Cuscuta</taxon>
        <taxon>Cuscuta subgen. Grammica</taxon>
        <taxon>Cuscuta sect. Cleistogrammica</taxon>
    </lineage>
</organism>
<dbReference type="Proteomes" id="UP000249390">
    <property type="component" value="Unassembled WGS sequence"/>
</dbReference>
<accession>A0A328D827</accession>
<evidence type="ECO:0000313" key="2">
    <source>
        <dbReference type="EMBL" id="RAL41584.1"/>
    </source>
</evidence>
<keyword evidence="3" id="KW-1185">Reference proteome</keyword>
<comment type="caution">
    <text evidence="2">The sequence shown here is derived from an EMBL/GenBank/DDBJ whole genome shotgun (WGS) entry which is preliminary data.</text>
</comment>
<evidence type="ECO:0000313" key="3">
    <source>
        <dbReference type="Proteomes" id="UP000249390"/>
    </source>
</evidence>
<gene>
    <name evidence="2" type="ORF">DM860_013118</name>
</gene>